<accession>A0ABQ0B7V0</accession>
<dbReference type="EMBL" id="BAABYW010000001">
    <property type="protein sequence ID" value="GAA6407468.1"/>
    <property type="molecule type" value="Genomic_DNA"/>
</dbReference>
<gene>
    <name evidence="2" type="ORF">K040078D81_15850</name>
</gene>
<protein>
    <recommendedName>
        <fullName evidence="1">N-acetyltransferase domain-containing protein</fullName>
    </recommendedName>
</protein>
<dbReference type="InterPro" id="IPR000182">
    <property type="entry name" value="GNAT_dom"/>
</dbReference>
<dbReference type="Gene3D" id="3.40.630.30">
    <property type="match status" value="1"/>
</dbReference>
<dbReference type="CDD" id="cd04301">
    <property type="entry name" value="NAT_SF"/>
    <property type="match status" value="1"/>
</dbReference>
<comment type="caution">
    <text evidence="2">The sequence shown here is derived from an EMBL/GenBank/DDBJ whole genome shotgun (WGS) entry which is preliminary data.</text>
</comment>
<proteinExistence type="predicted"/>
<dbReference type="PROSITE" id="PS51186">
    <property type="entry name" value="GNAT"/>
    <property type="match status" value="1"/>
</dbReference>
<dbReference type="InterPro" id="IPR016181">
    <property type="entry name" value="Acyl_CoA_acyltransferase"/>
</dbReference>
<dbReference type="Proteomes" id="UP001600943">
    <property type="component" value="Unassembled WGS sequence"/>
</dbReference>
<dbReference type="RefSeq" id="WP_390404402.1">
    <property type="nucleotide sequence ID" value="NZ_BAABYW010000001.1"/>
</dbReference>
<reference evidence="2 3" key="1">
    <citation type="submission" date="2024-04" db="EMBL/GenBank/DDBJ databases">
        <title>Defined microbial consortia suppress multidrug-resistant proinflammatory Enterobacteriaceae via ecological control.</title>
        <authorList>
            <person name="Furuichi M."/>
            <person name="Kawaguchi T."/>
            <person name="Pust M."/>
            <person name="Yasuma K."/>
            <person name="Plichta D."/>
            <person name="Hasegawa N."/>
            <person name="Ohya T."/>
            <person name="Bhattarai S."/>
            <person name="Sasajima S."/>
            <person name="Aoto Y."/>
            <person name="Tuganbaev T."/>
            <person name="Yaginuma M."/>
            <person name="Ueda M."/>
            <person name="Okahashi N."/>
            <person name="Amafuji K."/>
            <person name="Kiridooshi Y."/>
            <person name="Sugita K."/>
            <person name="Strazar M."/>
            <person name="Skelly A."/>
            <person name="Suda W."/>
            <person name="Hattori M."/>
            <person name="Nakamoto N."/>
            <person name="Caballero S."/>
            <person name="Norman J."/>
            <person name="Olle B."/>
            <person name="Tanoue T."/>
            <person name="Arita M."/>
            <person name="Bucci V."/>
            <person name="Atarashi K."/>
            <person name="Xavier R."/>
            <person name="Honda K."/>
        </authorList>
    </citation>
    <scope>NUCLEOTIDE SEQUENCE [LARGE SCALE GENOMIC DNA]</scope>
    <source>
        <strain evidence="3">k04-0078-D8-1</strain>
    </source>
</reference>
<evidence type="ECO:0000259" key="1">
    <source>
        <dbReference type="PROSITE" id="PS51186"/>
    </source>
</evidence>
<keyword evidence="3" id="KW-1185">Reference proteome</keyword>
<dbReference type="SUPFAM" id="SSF55729">
    <property type="entry name" value="Acyl-CoA N-acyltransferases (Nat)"/>
    <property type="match status" value="1"/>
</dbReference>
<organism evidence="2 3">
    <name type="scientific">Blautia hominis</name>
    <dbReference type="NCBI Taxonomy" id="2025493"/>
    <lineage>
        <taxon>Bacteria</taxon>
        <taxon>Bacillati</taxon>
        <taxon>Bacillota</taxon>
        <taxon>Clostridia</taxon>
        <taxon>Lachnospirales</taxon>
        <taxon>Lachnospiraceae</taxon>
        <taxon>Blautia</taxon>
    </lineage>
</organism>
<evidence type="ECO:0000313" key="2">
    <source>
        <dbReference type="EMBL" id="GAA6407468.1"/>
    </source>
</evidence>
<evidence type="ECO:0000313" key="3">
    <source>
        <dbReference type="Proteomes" id="UP001600943"/>
    </source>
</evidence>
<sequence length="182" mass="20485">MEFVIRKAGYEDIPGIMAVMKDAQKAMEHPEWFCSDREEYMKKHIETYGFTIVAEPVSGSSLAGNSLTGGSLAGFFLIKFPGLSEENLGHLLNYSEEELQRTVHMDMAVVHPSWQGNGLQSRMLRKAEEVLADSPVPRNRLLATVHPDNRYSLHNMQSNGYEIVKTAVLYGGLPRYVLQKIL</sequence>
<name>A0ABQ0B7V0_9FIRM</name>
<dbReference type="Pfam" id="PF00583">
    <property type="entry name" value="Acetyltransf_1"/>
    <property type="match status" value="1"/>
</dbReference>
<feature type="domain" description="N-acetyltransferase" evidence="1">
    <location>
        <begin position="3"/>
        <end position="182"/>
    </location>
</feature>